<dbReference type="OrthoDB" id="420564at2759"/>
<dbReference type="Proteomes" id="UP000272025">
    <property type="component" value="Unassembled WGS sequence"/>
</dbReference>
<evidence type="ECO:0000313" key="3">
    <source>
        <dbReference type="Proteomes" id="UP000272025"/>
    </source>
</evidence>
<dbReference type="GeneID" id="39579787"/>
<evidence type="ECO:0000313" key="2">
    <source>
        <dbReference type="EMBL" id="ROT41153.1"/>
    </source>
</evidence>
<reference evidence="2 3" key="1">
    <citation type="journal article" date="2018" name="Mol. Ecol.">
        <title>The obligate alkalophilic soda-lake fungus Sodiomyces alkalinus has shifted to a protein diet.</title>
        <authorList>
            <person name="Grum-Grzhimaylo A.A."/>
            <person name="Falkoski D.L."/>
            <person name="van den Heuvel J."/>
            <person name="Valero-Jimenez C.A."/>
            <person name="Min B."/>
            <person name="Choi I.G."/>
            <person name="Lipzen A."/>
            <person name="Daum C.G."/>
            <person name="Aanen D.K."/>
            <person name="Tsang A."/>
            <person name="Henrissat B."/>
            <person name="Bilanenko E.N."/>
            <person name="de Vries R.P."/>
            <person name="van Kan J.A.L."/>
            <person name="Grigoriev I.V."/>
            <person name="Debets A.J.M."/>
        </authorList>
    </citation>
    <scope>NUCLEOTIDE SEQUENCE [LARGE SCALE GENOMIC DNA]</scope>
    <source>
        <strain evidence="2 3">F11</strain>
    </source>
</reference>
<keyword evidence="3" id="KW-1185">Reference proteome</keyword>
<proteinExistence type="predicted"/>
<dbReference type="STRING" id="1314773.A0A3N2Q317"/>
<feature type="compositionally biased region" description="Pro residues" evidence="1">
    <location>
        <begin position="19"/>
        <end position="31"/>
    </location>
</feature>
<organism evidence="2 3">
    <name type="scientific">Sodiomyces alkalinus (strain CBS 110278 / VKM F-3762 / F11)</name>
    <name type="common">Alkaliphilic filamentous fungus</name>
    <dbReference type="NCBI Taxonomy" id="1314773"/>
    <lineage>
        <taxon>Eukaryota</taxon>
        <taxon>Fungi</taxon>
        <taxon>Dikarya</taxon>
        <taxon>Ascomycota</taxon>
        <taxon>Pezizomycotina</taxon>
        <taxon>Sordariomycetes</taxon>
        <taxon>Hypocreomycetidae</taxon>
        <taxon>Glomerellales</taxon>
        <taxon>Plectosphaerellaceae</taxon>
        <taxon>Sodiomyces</taxon>
    </lineage>
</organism>
<dbReference type="AlphaFoldDB" id="A0A3N2Q317"/>
<protein>
    <recommendedName>
        <fullName evidence="4">Decapping nuclease</fullName>
    </recommendedName>
</protein>
<name>A0A3N2Q317_SODAK</name>
<evidence type="ECO:0000256" key="1">
    <source>
        <dbReference type="SAM" id="MobiDB-lite"/>
    </source>
</evidence>
<gene>
    <name evidence="2" type="ORF">SODALDRAFT_330864</name>
</gene>
<accession>A0A3N2Q317</accession>
<dbReference type="RefSeq" id="XP_028468959.1">
    <property type="nucleotide sequence ID" value="XM_028611309.1"/>
</dbReference>
<sequence length="193" mass="21578">MMRHQPAYPLCEATYSAPTPTPTSTPTPTPTPILNGLPPLGSVHALARGKTVARTAMANLEFAELHSGQPNSADALQSYIPRLWFSRSRSLIVGYRSKDTVERVDIFTSKTELVAWEEKEKNQEALRKLVTLLSELKKAVQGMRGDQAGIVVFDAASEPEPRTLCLFEANNDRRTVPSFVETRFWNWTEKHPV</sequence>
<feature type="region of interest" description="Disordered" evidence="1">
    <location>
        <begin position="12"/>
        <end position="32"/>
    </location>
</feature>
<dbReference type="EMBL" id="ML119052">
    <property type="protein sequence ID" value="ROT41153.1"/>
    <property type="molecule type" value="Genomic_DNA"/>
</dbReference>
<evidence type="ECO:0008006" key="4">
    <source>
        <dbReference type="Google" id="ProtNLM"/>
    </source>
</evidence>